<dbReference type="AlphaFoldDB" id="A0A0A9XX24"/>
<gene>
    <name evidence="3" type="ORF">CM83_29714</name>
</gene>
<dbReference type="Pfam" id="PF18168">
    <property type="entry name" value="PPL5"/>
    <property type="match status" value="1"/>
</dbReference>
<name>A0A0A9XX24_LYGHE</name>
<protein>
    <recommendedName>
        <fullName evidence="2">Prim-pol family 5 domain-containing protein</fullName>
    </recommendedName>
</protein>
<evidence type="ECO:0000259" key="2">
    <source>
        <dbReference type="Pfam" id="PF18168"/>
    </source>
</evidence>
<evidence type="ECO:0000313" key="3">
    <source>
        <dbReference type="EMBL" id="JAG25357.1"/>
    </source>
</evidence>
<proteinExistence type="predicted"/>
<dbReference type="InterPro" id="IPR040550">
    <property type="entry name" value="PPL5"/>
</dbReference>
<reference evidence="3" key="2">
    <citation type="submission" date="2014-07" db="EMBL/GenBank/DDBJ databases">
        <authorList>
            <person name="Hull J."/>
        </authorList>
    </citation>
    <scope>NUCLEOTIDE SEQUENCE</scope>
</reference>
<organism evidence="3">
    <name type="scientific">Lygus hesperus</name>
    <name type="common">Western plant bug</name>
    <dbReference type="NCBI Taxonomy" id="30085"/>
    <lineage>
        <taxon>Eukaryota</taxon>
        <taxon>Metazoa</taxon>
        <taxon>Ecdysozoa</taxon>
        <taxon>Arthropoda</taxon>
        <taxon>Hexapoda</taxon>
        <taxon>Insecta</taxon>
        <taxon>Pterygota</taxon>
        <taxon>Neoptera</taxon>
        <taxon>Paraneoptera</taxon>
        <taxon>Hemiptera</taxon>
        <taxon>Heteroptera</taxon>
        <taxon>Panheteroptera</taxon>
        <taxon>Cimicomorpha</taxon>
        <taxon>Miridae</taxon>
        <taxon>Mirini</taxon>
        <taxon>Lygus</taxon>
    </lineage>
</organism>
<evidence type="ECO:0000256" key="1">
    <source>
        <dbReference type="SAM" id="MobiDB-lite"/>
    </source>
</evidence>
<feature type="non-terminal residue" evidence="3">
    <location>
        <position position="1"/>
    </location>
</feature>
<feature type="domain" description="Prim-pol family 5" evidence="2">
    <location>
        <begin position="14"/>
        <end position="104"/>
    </location>
</feature>
<sequence length="125" mass="14164">NNNNNNNDNSSSSSSKGTKGIRKKDTTSRHRCKPIVFQDYKSVKLIVEEINQTLGRSVIDENCYRPNGMLRCAFSAKLHSNQEVNHRNAVNNPKKRLVPLLKAKNKTLQAKLTIMEAVLRKMTDP</sequence>
<accession>A0A0A9XX24</accession>
<dbReference type="EMBL" id="GBHO01018247">
    <property type="protein sequence ID" value="JAG25357.1"/>
    <property type="molecule type" value="Transcribed_RNA"/>
</dbReference>
<feature type="compositionally biased region" description="Low complexity" evidence="1">
    <location>
        <begin position="1"/>
        <end position="15"/>
    </location>
</feature>
<reference evidence="3" key="1">
    <citation type="journal article" date="2014" name="PLoS ONE">
        <title>Transcriptome-Based Identification of ABC Transporters in the Western Tarnished Plant Bug Lygus hesperus.</title>
        <authorList>
            <person name="Hull J.J."/>
            <person name="Chaney K."/>
            <person name="Geib S.M."/>
            <person name="Fabrick J.A."/>
            <person name="Brent C.S."/>
            <person name="Walsh D."/>
            <person name="Lavine L.C."/>
        </authorList>
    </citation>
    <scope>NUCLEOTIDE SEQUENCE</scope>
</reference>
<feature type="region of interest" description="Disordered" evidence="1">
    <location>
        <begin position="1"/>
        <end position="29"/>
    </location>
</feature>